<evidence type="ECO:0000256" key="2">
    <source>
        <dbReference type="ARBA" id="ARBA00014472"/>
    </source>
</evidence>
<dbReference type="InterPro" id="IPR036038">
    <property type="entry name" value="Aminotransferase-like"/>
</dbReference>
<dbReference type="SUPFAM" id="SSF56752">
    <property type="entry name" value="D-aminoacid aminotransferase-like PLP-dependent enzymes"/>
    <property type="match status" value="1"/>
</dbReference>
<protein>
    <recommendedName>
        <fullName evidence="2">Probable branched-chain-amino-acid aminotransferase</fullName>
    </recommendedName>
</protein>
<name>A0ABS5E7J3_9PROT</name>
<gene>
    <name evidence="3" type="ORF">KB213_07265</name>
</gene>
<comment type="similarity">
    <text evidence="1">Belongs to the class-IV pyridoxal-phosphate-dependent aminotransferase family.</text>
</comment>
<evidence type="ECO:0000313" key="3">
    <source>
        <dbReference type="EMBL" id="MBR0559849.1"/>
    </source>
</evidence>
<evidence type="ECO:0000313" key="4">
    <source>
        <dbReference type="Proteomes" id="UP000677812"/>
    </source>
</evidence>
<dbReference type="PANTHER" id="PTHR42743:SF2">
    <property type="entry name" value="AMINODEOXYCHORISMATE LYASE"/>
    <property type="match status" value="1"/>
</dbReference>
<reference evidence="3 4" key="1">
    <citation type="submission" date="2021-04" db="EMBL/GenBank/DDBJ databases">
        <title>The complete genome sequence of Neokomagataea sp. TBRC 2177.</title>
        <authorList>
            <person name="Charoenyingcharoen P."/>
            <person name="Yukphan P."/>
        </authorList>
    </citation>
    <scope>NUCLEOTIDE SEQUENCE [LARGE SCALE GENOMIC DNA]</scope>
    <source>
        <strain evidence="3 4">TBRC 2177</strain>
    </source>
</reference>
<keyword evidence="4" id="KW-1185">Reference proteome</keyword>
<dbReference type="Proteomes" id="UP000677812">
    <property type="component" value="Unassembled WGS sequence"/>
</dbReference>
<keyword evidence="3" id="KW-0032">Aminotransferase</keyword>
<comment type="caution">
    <text evidence="3">The sequence shown here is derived from an EMBL/GenBank/DDBJ whole genome shotgun (WGS) entry which is preliminary data.</text>
</comment>
<sequence>MSDYVWLNDALIRTEDAHIAPTDRGFLLADGLFETLRVTRGSLPHFDLHMQRFTNGCQTLRLPIPDLLFLRRACACVLESNQHLEGSLRITFTRGPGPRGLAPPSILHPTLLITSAPRPQTSPTEITVQVSRYTRPPCSPLSAVKSLSYLPAIMARTEAQEAGYDDALMRCPYGQHLASGTASTLVIAQDNKLYTPPIHSGALPGTSRARIIKSGICEEKDITIQNYNNFTSAHLITCLNIININQINFTNNDKIKQIIYDILFDL</sequence>
<organism evidence="3 4">
    <name type="scientific">Neokomagataea anthophila</name>
    <dbReference type="NCBI Taxonomy" id="2826925"/>
    <lineage>
        <taxon>Bacteria</taxon>
        <taxon>Pseudomonadati</taxon>
        <taxon>Pseudomonadota</taxon>
        <taxon>Alphaproteobacteria</taxon>
        <taxon>Acetobacterales</taxon>
        <taxon>Acetobacteraceae</taxon>
        <taxon>Neokomagataea</taxon>
    </lineage>
</organism>
<dbReference type="InterPro" id="IPR001544">
    <property type="entry name" value="Aminotrans_IV"/>
</dbReference>
<dbReference type="InterPro" id="IPR043132">
    <property type="entry name" value="BCAT-like_C"/>
</dbReference>
<dbReference type="EMBL" id="JAGRQH010000004">
    <property type="protein sequence ID" value="MBR0559849.1"/>
    <property type="molecule type" value="Genomic_DNA"/>
</dbReference>
<evidence type="ECO:0000256" key="1">
    <source>
        <dbReference type="ARBA" id="ARBA00009320"/>
    </source>
</evidence>
<dbReference type="Gene3D" id="3.20.10.10">
    <property type="entry name" value="D-amino Acid Aminotransferase, subunit A, domain 2"/>
    <property type="match status" value="1"/>
</dbReference>
<dbReference type="Gene3D" id="3.30.470.10">
    <property type="match status" value="1"/>
</dbReference>
<dbReference type="RefSeq" id="WP_211681737.1">
    <property type="nucleotide sequence ID" value="NZ_JAGRQH010000004.1"/>
</dbReference>
<dbReference type="InterPro" id="IPR043131">
    <property type="entry name" value="BCAT-like_N"/>
</dbReference>
<dbReference type="PANTHER" id="PTHR42743">
    <property type="entry name" value="AMINO-ACID AMINOTRANSFERASE"/>
    <property type="match status" value="1"/>
</dbReference>
<dbReference type="Pfam" id="PF01063">
    <property type="entry name" value="Aminotran_4"/>
    <property type="match status" value="1"/>
</dbReference>
<proteinExistence type="inferred from homology"/>
<dbReference type="GO" id="GO:0008483">
    <property type="term" value="F:transaminase activity"/>
    <property type="evidence" value="ECO:0007669"/>
    <property type="project" value="UniProtKB-KW"/>
</dbReference>
<keyword evidence="3" id="KW-0808">Transferase</keyword>
<dbReference type="InterPro" id="IPR050571">
    <property type="entry name" value="Class-IV_PLP-Dep_Aminotrnsfr"/>
</dbReference>
<accession>A0ABS5E7J3</accession>